<gene>
    <name evidence="6" type="ORF">GCM10008027_35460</name>
</gene>
<evidence type="ECO:0000259" key="5">
    <source>
        <dbReference type="PROSITE" id="PS51898"/>
    </source>
</evidence>
<dbReference type="Proteomes" id="UP000638462">
    <property type="component" value="Unassembled WGS sequence"/>
</dbReference>
<dbReference type="InterPro" id="IPR011010">
    <property type="entry name" value="DNA_brk_join_enz"/>
</dbReference>
<feature type="domain" description="Tyr recombinase" evidence="5">
    <location>
        <begin position="39"/>
        <end position="282"/>
    </location>
</feature>
<sequence length="284" mass="32605">MALRYYYDYLAMSGLTNAKNIRLTAKNKKVVRQNTKKRTAVKYLTPELRSLLYRQTASLRDELLLRTGGELGLRSKENQGLLLDDFMVGNKKHHGFKSLFAQMGAMPDRDEFTYHLQGKYTKAHRNSGGGKARTLYIHRSLLSKFKRYYDEERPESSEDTLLVNNSYSHIGTAIAKSTASRTFTKIKKRVLAMQVNGEVGQFGQMVEEDHTHHILRHSFGTDKFYELCQKNRIAIDDVSPTSLVYLTVARLMGHSAENREAPTTTKTYIRSCHIKEMFEHRGVS</sequence>
<name>A0ABQ1TZC3_9GAMM</name>
<dbReference type="InterPro" id="IPR002104">
    <property type="entry name" value="Integrase_catalytic"/>
</dbReference>
<reference evidence="7" key="1">
    <citation type="journal article" date="2019" name="Int. J. Syst. Evol. Microbiol.">
        <title>The Global Catalogue of Microorganisms (GCM) 10K type strain sequencing project: providing services to taxonomists for standard genome sequencing and annotation.</title>
        <authorList>
            <consortium name="The Broad Institute Genomics Platform"/>
            <consortium name="The Broad Institute Genome Sequencing Center for Infectious Disease"/>
            <person name="Wu L."/>
            <person name="Ma J."/>
        </authorList>
    </citation>
    <scope>NUCLEOTIDE SEQUENCE [LARGE SCALE GENOMIC DNA]</scope>
    <source>
        <strain evidence="7">CGMCC 1.15394</strain>
    </source>
</reference>
<comment type="caution">
    <text evidence="6">The sequence shown here is derived from an EMBL/GenBank/DDBJ whole genome shotgun (WGS) entry which is preliminary data.</text>
</comment>
<dbReference type="PANTHER" id="PTHR30349">
    <property type="entry name" value="PHAGE INTEGRASE-RELATED"/>
    <property type="match status" value="1"/>
</dbReference>
<dbReference type="PROSITE" id="PS51898">
    <property type="entry name" value="TYR_RECOMBINASE"/>
    <property type="match status" value="1"/>
</dbReference>
<evidence type="ECO:0000256" key="4">
    <source>
        <dbReference type="ARBA" id="ARBA00023172"/>
    </source>
</evidence>
<evidence type="ECO:0000313" key="7">
    <source>
        <dbReference type="Proteomes" id="UP000638462"/>
    </source>
</evidence>
<evidence type="ECO:0000256" key="2">
    <source>
        <dbReference type="ARBA" id="ARBA00022908"/>
    </source>
</evidence>
<dbReference type="InterPro" id="IPR050090">
    <property type="entry name" value="Tyrosine_recombinase_XerCD"/>
</dbReference>
<keyword evidence="7" id="KW-1185">Reference proteome</keyword>
<keyword evidence="2" id="KW-0229">DNA integration</keyword>
<comment type="similarity">
    <text evidence="1">Belongs to the 'phage' integrase family.</text>
</comment>
<dbReference type="SUPFAM" id="SSF56349">
    <property type="entry name" value="DNA breaking-rejoining enzymes"/>
    <property type="match status" value="1"/>
</dbReference>
<accession>A0ABQ1TZC3</accession>
<dbReference type="CDD" id="cd00397">
    <property type="entry name" value="DNA_BRE_C"/>
    <property type="match status" value="1"/>
</dbReference>
<keyword evidence="3" id="KW-0238">DNA-binding</keyword>
<keyword evidence="4" id="KW-0233">DNA recombination</keyword>
<dbReference type="PANTHER" id="PTHR30349:SF41">
    <property type="entry name" value="INTEGRASE_RECOMBINASE PROTEIN MJ0367-RELATED"/>
    <property type="match status" value="1"/>
</dbReference>
<evidence type="ECO:0000256" key="3">
    <source>
        <dbReference type="ARBA" id="ARBA00023125"/>
    </source>
</evidence>
<dbReference type="InterPro" id="IPR013762">
    <property type="entry name" value="Integrase-like_cat_sf"/>
</dbReference>
<dbReference type="Gene3D" id="1.10.443.10">
    <property type="entry name" value="Intergrase catalytic core"/>
    <property type="match status" value="1"/>
</dbReference>
<protein>
    <recommendedName>
        <fullName evidence="5">Tyr recombinase domain-containing protein</fullName>
    </recommendedName>
</protein>
<evidence type="ECO:0000313" key="6">
    <source>
        <dbReference type="EMBL" id="GGF07473.1"/>
    </source>
</evidence>
<proteinExistence type="inferred from homology"/>
<organism evidence="6 7">
    <name type="scientific">Pseudoalteromonas gelatinilytica</name>
    <dbReference type="NCBI Taxonomy" id="1703256"/>
    <lineage>
        <taxon>Bacteria</taxon>
        <taxon>Pseudomonadati</taxon>
        <taxon>Pseudomonadota</taxon>
        <taxon>Gammaproteobacteria</taxon>
        <taxon>Alteromonadales</taxon>
        <taxon>Pseudoalteromonadaceae</taxon>
        <taxon>Pseudoalteromonas</taxon>
    </lineage>
</organism>
<evidence type="ECO:0000256" key="1">
    <source>
        <dbReference type="ARBA" id="ARBA00008857"/>
    </source>
</evidence>
<dbReference type="EMBL" id="BMIT01000017">
    <property type="protein sequence ID" value="GGF07473.1"/>
    <property type="molecule type" value="Genomic_DNA"/>
</dbReference>